<proteinExistence type="predicted"/>
<name>A0ABW6UVM2_9ACTN</name>
<protein>
    <submittedName>
        <fullName evidence="1">Uncharacterized protein</fullName>
    </submittedName>
</protein>
<keyword evidence="2" id="KW-1185">Reference proteome</keyword>
<comment type="caution">
    <text evidence="1">The sequence shown here is derived from an EMBL/GenBank/DDBJ whole genome shotgun (WGS) entry which is preliminary data.</text>
</comment>
<dbReference type="Proteomes" id="UP001602058">
    <property type="component" value="Unassembled WGS sequence"/>
</dbReference>
<reference evidence="1 2" key="1">
    <citation type="submission" date="2024-10" db="EMBL/GenBank/DDBJ databases">
        <title>The Natural Products Discovery Center: Release of the First 8490 Sequenced Strains for Exploring Actinobacteria Biosynthetic Diversity.</title>
        <authorList>
            <person name="Kalkreuter E."/>
            <person name="Kautsar S.A."/>
            <person name="Yang D."/>
            <person name="Bader C.D."/>
            <person name="Teijaro C.N."/>
            <person name="Fluegel L."/>
            <person name="Davis C.M."/>
            <person name="Simpson J.R."/>
            <person name="Lauterbach L."/>
            <person name="Steele A.D."/>
            <person name="Gui C."/>
            <person name="Meng S."/>
            <person name="Li G."/>
            <person name="Viehrig K."/>
            <person name="Ye F."/>
            <person name="Su P."/>
            <person name="Kiefer A.F."/>
            <person name="Nichols A."/>
            <person name="Cepeda A.J."/>
            <person name="Yan W."/>
            <person name="Fan B."/>
            <person name="Jiang Y."/>
            <person name="Adhikari A."/>
            <person name="Zheng C.-J."/>
            <person name="Schuster L."/>
            <person name="Cowan T.M."/>
            <person name="Smanski M.J."/>
            <person name="Chevrette M.G."/>
            <person name="De Carvalho L.P.S."/>
            <person name="Shen B."/>
        </authorList>
    </citation>
    <scope>NUCLEOTIDE SEQUENCE [LARGE SCALE GENOMIC DNA]</scope>
    <source>
        <strain evidence="1 2">NPDC001390</strain>
    </source>
</reference>
<accession>A0ABW6UVM2</accession>
<gene>
    <name evidence="1" type="ORF">ACFY1D_39265</name>
</gene>
<dbReference type="RefSeq" id="WP_351087463.1">
    <property type="nucleotide sequence ID" value="NZ_JBEOZG010000052.1"/>
</dbReference>
<evidence type="ECO:0000313" key="2">
    <source>
        <dbReference type="Proteomes" id="UP001602058"/>
    </source>
</evidence>
<dbReference type="EMBL" id="JBIAWJ010000037">
    <property type="protein sequence ID" value="MFF4527411.1"/>
    <property type="molecule type" value="Genomic_DNA"/>
</dbReference>
<sequence length="42" mass="4222">MRTLVEFVHTGAGVLVVTGAAGSGKSALLARLVTLSDPLPIC</sequence>
<organism evidence="1 2">
    <name type="scientific">Streptomyces bluensis</name>
    <dbReference type="NCBI Taxonomy" id="33897"/>
    <lineage>
        <taxon>Bacteria</taxon>
        <taxon>Bacillati</taxon>
        <taxon>Actinomycetota</taxon>
        <taxon>Actinomycetes</taxon>
        <taxon>Kitasatosporales</taxon>
        <taxon>Streptomycetaceae</taxon>
        <taxon>Streptomyces</taxon>
    </lineage>
</organism>
<evidence type="ECO:0000313" key="1">
    <source>
        <dbReference type="EMBL" id="MFF4527411.1"/>
    </source>
</evidence>